<dbReference type="STRING" id="551990.SAMN05192550_0890"/>
<keyword evidence="7" id="KW-0547">Nucleotide-binding</keyword>
<evidence type="ECO:0000256" key="10">
    <source>
        <dbReference type="ARBA" id="ARBA00022989"/>
    </source>
</evidence>
<dbReference type="OrthoDB" id="9811889at2"/>
<feature type="domain" description="Histidine kinase" evidence="13">
    <location>
        <begin position="130"/>
        <end position="344"/>
    </location>
</feature>
<evidence type="ECO:0000256" key="5">
    <source>
        <dbReference type="ARBA" id="ARBA00022679"/>
    </source>
</evidence>
<dbReference type="InterPro" id="IPR003661">
    <property type="entry name" value="HisK_dim/P_dom"/>
</dbReference>
<evidence type="ECO:0000313" key="17">
    <source>
        <dbReference type="Proteomes" id="UP000093226"/>
    </source>
</evidence>
<dbReference type="AlphaFoldDB" id="A0A1B9DSE3"/>
<keyword evidence="18" id="KW-1185">Reference proteome</keyword>
<dbReference type="SUPFAM" id="SSF55874">
    <property type="entry name" value="ATPase domain of HSP90 chaperone/DNA topoisomerase II/histidine kinase"/>
    <property type="match status" value="1"/>
</dbReference>
<dbReference type="PROSITE" id="PS50109">
    <property type="entry name" value="HIS_KIN"/>
    <property type="match status" value="1"/>
</dbReference>
<keyword evidence="9" id="KW-0067">ATP-binding</keyword>
<dbReference type="Proteomes" id="UP000182367">
    <property type="component" value="Unassembled WGS sequence"/>
</dbReference>
<gene>
    <name evidence="15" type="ORF">FBGL_08100</name>
    <name evidence="14" type="ORF">FGL01_08260</name>
    <name evidence="16" type="ORF">SAMN05192550_0890</name>
</gene>
<dbReference type="PANTHER" id="PTHR42878:SF7">
    <property type="entry name" value="SENSOR HISTIDINE KINASE GLRK"/>
    <property type="match status" value="1"/>
</dbReference>
<dbReference type="CDD" id="cd00130">
    <property type="entry name" value="PAS"/>
    <property type="match status" value="1"/>
</dbReference>
<dbReference type="Gene3D" id="3.30.565.10">
    <property type="entry name" value="Histidine kinase-like ATPase, C-terminal domain"/>
    <property type="match status" value="1"/>
</dbReference>
<dbReference type="GO" id="GO:0005524">
    <property type="term" value="F:ATP binding"/>
    <property type="evidence" value="ECO:0007669"/>
    <property type="project" value="UniProtKB-KW"/>
</dbReference>
<dbReference type="InterPro" id="IPR036097">
    <property type="entry name" value="HisK_dim/P_sf"/>
</dbReference>
<dbReference type="GO" id="GO:0000155">
    <property type="term" value="F:phosphorelay sensor kinase activity"/>
    <property type="evidence" value="ECO:0007669"/>
    <property type="project" value="InterPro"/>
</dbReference>
<evidence type="ECO:0000256" key="1">
    <source>
        <dbReference type="ARBA" id="ARBA00000085"/>
    </source>
</evidence>
<evidence type="ECO:0000256" key="7">
    <source>
        <dbReference type="ARBA" id="ARBA00022741"/>
    </source>
</evidence>
<dbReference type="GO" id="GO:0030295">
    <property type="term" value="F:protein kinase activator activity"/>
    <property type="evidence" value="ECO:0007669"/>
    <property type="project" value="TreeGrafter"/>
</dbReference>
<evidence type="ECO:0000313" key="15">
    <source>
        <dbReference type="EMBL" id="OCB72590.1"/>
    </source>
</evidence>
<evidence type="ECO:0000313" key="14">
    <source>
        <dbReference type="EMBL" id="GEL10087.1"/>
    </source>
</evidence>
<keyword evidence="10" id="KW-1133">Transmembrane helix</keyword>
<comment type="caution">
    <text evidence="15">The sequence shown here is derived from an EMBL/GenBank/DDBJ whole genome shotgun (WGS) entry which is preliminary data.</text>
</comment>
<dbReference type="Proteomes" id="UP000321579">
    <property type="component" value="Unassembled WGS sequence"/>
</dbReference>
<dbReference type="GO" id="GO:0000156">
    <property type="term" value="F:phosphorelay response regulator activity"/>
    <property type="evidence" value="ECO:0007669"/>
    <property type="project" value="TreeGrafter"/>
</dbReference>
<keyword evidence="5" id="KW-0808">Transferase</keyword>
<name>A0A1B9DSE3_9FLAO</name>
<dbReference type="SMART" id="SM00387">
    <property type="entry name" value="HATPase_c"/>
    <property type="match status" value="1"/>
</dbReference>
<dbReference type="InterPro" id="IPR036890">
    <property type="entry name" value="HATPase_C_sf"/>
</dbReference>
<sequence length="344" mass="39270">MPTENEIKNIRSEFFNNADLHFTVFDKDLNIIDINDSLLKYYHLDYNEIIGKNILEIGPDVKEKGLYDKYLEVIKTGNPIIIEDSLSHPKYGNQHNRLKVFKVGEGIGVTASNITELKDTISALELFSYKVAHDVNSPIASILGITDLALNEPNDTDELKMYFELVQESIKQLMDTLNQVNKTLRIQKGNTSLELINFKQIILDVKKSLAYLPGYNTIRFEENIEIITDFYFDKLIINSLFQNLIDNAIKYRKESQNDSRININVSRADNNFTKITITDNGIGIVTDLQKNIFKLFYRATNQASGSGIGLYTLRYGIEKLGGHIQFDSTENIGTTFTIYLPNQK</sequence>
<reference evidence="14 19" key="4">
    <citation type="submission" date="2019-07" db="EMBL/GenBank/DDBJ databases">
        <title>Whole genome shotgun sequence of Flavobacterium glycines NBRC 105008.</title>
        <authorList>
            <person name="Hosoyama A."/>
            <person name="Uohara A."/>
            <person name="Ohji S."/>
            <person name="Ichikawa N."/>
        </authorList>
    </citation>
    <scope>NUCLEOTIDE SEQUENCE [LARGE SCALE GENOMIC DNA]</scope>
    <source>
        <strain evidence="14 19">NBRC 105008</strain>
    </source>
</reference>
<dbReference type="InterPro" id="IPR035965">
    <property type="entry name" value="PAS-like_dom_sf"/>
</dbReference>
<keyword evidence="6" id="KW-0812">Transmembrane</keyword>
<dbReference type="EMBL" id="BJVF01000001">
    <property type="protein sequence ID" value="GEL10087.1"/>
    <property type="molecule type" value="Genomic_DNA"/>
</dbReference>
<proteinExistence type="predicted"/>
<evidence type="ECO:0000256" key="9">
    <source>
        <dbReference type="ARBA" id="ARBA00022840"/>
    </source>
</evidence>
<dbReference type="EC" id="2.7.13.3" evidence="3"/>
<dbReference type="PANTHER" id="PTHR42878">
    <property type="entry name" value="TWO-COMPONENT HISTIDINE KINASE"/>
    <property type="match status" value="1"/>
</dbReference>
<dbReference type="RefSeq" id="WP_066327390.1">
    <property type="nucleotide sequence ID" value="NZ_BJVF01000001.1"/>
</dbReference>
<evidence type="ECO:0000256" key="11">
    <source>
        <dbReference type="ARBA" id="ARBA00023012"/>
    </source>
</evidence>
<dbReference type="Proteomes" id="UP000093226">
    <property type="component" value="Unassembled WGS sequence"/>
</dbReference>
<keyword evidence="12" id="KW-0472">Membrane</keyword>
<dbReference type="EMBL" id="LVEO01000013">
    <property type="protein sequence ID" value="OCB72590.1"/>
    <property type="molecule type" value="Genomic_DNA"/>
</dbReference>
<dbReference type="InterPro" id="IPR005467">
    <property type="entry name" value="His_kinase_dom"/>
</dbReference>
<dbReference type="EMBL" id="FNEO01000001">
    <property type="protein sequence ID" value="SDI81994.1"/>
    <property type="molecule type" value="Genomic_DNA"/>
</dbReference>
<dbReference type="SUPFAM" id="SSF55785">
    <property type="entry name" value="PYP-like sensor domain (PAS domain)"/>
    <property type="match status" value="1"/>
</dbReference>
<evidence type="ECO:0000256" key="4">
    <source>
        <dbReference type="ARBA" id="ARBA00022553"/>
    </source>
</evidence>
<evidence type="ECO:0000313" key="18">
    <source>
        <dbReference type="Proteomes" id="UP000182367"/>
    </source>
</evidence>
<evidence type="ECO:0000256" key="8">
    <source>
        <dbReference type="ARBA" id="ARBA00022777"/>
    </source>
</evidence>
<comment type="subcellular location">
    <subcellularLocation>
        <location evidence="2">Membrane</location>
        <topology evidence="2">Multi-pass membrane protein</topology>
    </subcellularLocation>
</comment>
<keyword evidence="8" id="KW-0418">Kinase</keyword>
<protein>
    <recommendedName>
        <fullName evidence="3">histidine kinase</fullName>
        <ecNumber evidence="3">2.7.13.3</ecNumber>
    </recommendedName>
</protein>
<keyword evidence="4" id="KW-0597">Phosphoprotein</keyword>
<dbReference type="InterPro" id="IPR000014">
    <property type="entry name" value="PAS"/>
</dbReference>
<dbReference type="InterPro" id="IPR003594">
    <property type="entry name" value="HATPase_dom"/>
</dbReference>
<reference evidence="15" key="2">
    <citation type="submission" date="2016-03" db="EMBL/GenBank/DDBJ databases">
        <authorList>
            <person name="Ploux O."/>
        </authorList>
    </citation>
    <scope>NUCLEOTIDE SEQUENCE</scope>
    <source>
        <strain evidence="15">NBRC 105008</strain>
    </source>
</reference>
<dbReference type="InterPro" id="IPR004358">
    <property type="entry name" value="Sig_transdc_His_kin-like_C"/>
</dbReference>
<evidence type="ECO:0000256" key="2">
    <source>
        <dbReference type="ARBA" id="ARBA00004141"/>
    </source>
</evidence>
<comment type="catalytic activity">
    <reaction evidence="1">
        <text>ATP + protein L-histidine = ADP + protein N-phospho-L-histidine.</text>
        <dbReference type="EC" id="2.7.13.3"/>
    </reaction>
</comment>
<dbReference type="InterPro" id="IPR050351">
    <property type="entry name" value="BphY/WalK/GraS-like"/>
</dbReference>
<dbReference type="GO" id="GO:0016020">
    <property type="term" value="C:membrane"/>
    <property type="evidence" value="ECO:0007669"/>
    <property type="project" value="UniProtKB-SubCell"/>
</dbReference>
<dbReference type="PRINTS" id="PR00344">
    <property type="entry name" value="BCTRLSENSOR"/>
</dbReference>
<evidence type="ECO:0000313" key="19">
    <source>
        <dbReference type="Proteomes" id="UP000321579"/>
    </source>
</evidence>
<dbReference type="SMART" id="SM00388">
    <property type="entry name" value="HisKA"/>
    <property type="match status" value="1"/>
</dbReference>
<accession>A0A1B9DSE3</accession>
<dbReference type="Pfam" id="PF02518">
    <property type="entry name" value="HATPase_c"/>
    <property type="match status" value="1"/>
</dbReference>
<dbReference type="Pfam" id="PF00512">
    <property type="entry name" value="HisKA"/>
    <property type="match status" value="1"/>
</dbReference>
<evidence type="ECO:0000256" key="12">
    <source>
        <dbReference type="ARBA" id="ARBA00023136"/>
    </source>
</evidence>
<dbReference type="CDD" id="cd00082">
    <property type="entry name" value="HisKA"/>
    <property type="match status" value="1"/>
</dbReference>
<dbReference type="CDD" id="cd00075">
    <property type="entry name" value="HATPase"/>
    <property type="match status" value="1"/>
</dbReference>
<organism evidence="15 17">
    <name type="scientific">Flavobacterium glycines</name>
    <dbReference type="NCBI Taxonomy" id="551990"/>
    <lineage>
        <taxon>Bacteria</taxon>
        <taxon>Pseudomonadati</taxon>
        <taxon>Bacteroidota</taxon>
        <taxon>Flavobacteriia</taxon>
        <taxon>Flavobacteriales</taxon>
        <taxon>Flavobacteriaceae</taxon>
        <taxon>Flavobacterium</taxon>
    </lineage>
</organism>
<dbReference type="Gene3D" id="1.10.287.130">
    <property type="match status" value="1"/>
</dbReference>
<dbReference type="GO" id="GO:0007234">
    <property type="term" value="P:osmosensory signaling via phosphorelay pathway"/>
    <property type="evidence" value="ECO:0007669"/>
    <property type="project" value="TreeGrafter"/>
</dbReference>
<reference evidence="17" key="1">
    <citation type="submission" date="2016-03" db="EMBL/GenBank/DDBJ databases">
        <title>Draft genome sequence of Paenibacillus glacialis DSM 22343.</title>
        <authorList>
            <person name="Shin S.-K."/>
            <person name="Yi H."/>
        </authorList>
    </citation>
    <scope>NUCLEOTIDE SEQUENCE [LARGE SCALE GENOMIC DNA]</scope>
    <source>
        <strain evidence="17">NBRC 105008</strain>
    </source>
</reference>
<dbReference type="SUPFAM" id="SSF47384">
    <property type="entry name" value="Homodimeric domain of signal transducing histidine kinase"/>
    <property type="match status" value="1"/>
</dbReference>
<evidence type="ECO:0000256" key="6">
    <source>
        <dbReference type="ARBA" id="ARBA00022692"/>
    </source>
</evidence>
<keyword evidence="11" id="KW-0902">Two-component regulatory system</keyword>
<evidence type="ECO:0000256" key="3">
    <source>
        <dbReference type="ARBA" id="ARBA00012438"/>
    </source>
</evidence>
<evidence type="ECO:0000313" key="16">
    <source>
        <dbReference type="EMBL" id="SDI81994.1"/>
    </source>
</evidence>
<evidence type="ECO:0000259" key="13">
    <source>
        <dbReference type="PROSITE" id="PS50109"/>
    </source>
</evidence>
<reference evidence="16 18" key="3">
    <citation type="submission" date="2016-10" db="EMBL/GenBank/DDBJ databases">
        <authorList>
            <person name="Varghese N."/>
            <person name="Submissions S."/>
        </authorList>
    </citation>
    <scope>NUCLEOTIDE SEQUENCE [LARGE SCALE GENOMIC DNA]</scope>
    <source>
        <strain evidence="16 18">Gm-149</strain>
    </source>
</reference>
<dbReference type="Gene3D" id="3.30.450.20">
    <property type="entry name" value="PAS domain"/>
    <property type="match status" value="1"/>
</dbReference>